<evidence type="ECO:0000313" key="3">
    <source>
        <dbReference type="Proteomes" id="UP000269221"/>
    </source>
</evidence>
<sequence>MRPFFLGAPAWFGIFLESIPWFPPFDSHGRSRIPWKKGKKTLEKESCARVLLFRGASKEIRNYNSQTAFQVAIIAGNFELAEIIKTHKESDVVPFRETPSYTKRRRLLGSGGLASPRLLQRSASDNNLKAESRASYSPVPSLRSLPPQLLAQMQEAASGMPARECRLGRRGVSAHSRSPSLQRVREEREARGAVAAPERPRESRPRRPRRAPRRRSRQRAAPHAAPAPLRGPKRKLYSAVPGRKFIVVKSYAPQGDGEIQLNRGEAVKGMLDESRKDGIMMGIKAGSFPKSAPQLEPAERERLQCRFPDPWDPSGAGTAPGAIPGSMGSIRSGNGSRGDSRIHGIHPDWE</sequence>
<comment type="caution">
    <text evidence="2">The sequence shown here is derived from an EMBL/GenBank/DDBJ whole genome shotgun (WGS) entry which is preliminary data.</text>
</comment>
<dbReference type="GO" id="GO:0045211">
    <property type="term" value="C:postsynaptic membrane"/>
    <property type="evidence" value="ECO:0007669"/>
    <property type="project" value="TreeGrafter"/>
</dbReference>
<reference evidence="2 3" key="1">
    <citation type="submission" date="2018-07" db="EMBL/GenBank/DDBJ databases">
        <title>A high quality draft genome assembly of the barn swallow (H. rustica rustica).</title>
        <authorList>
            <person name="Formenti G."/>
            <person name="Chiara M."/>
            <person name="Poveda L."/>
            <person name="Francoijs K.-J."/>
            <person name="Bonisoli-Alquati A."/>
            <person name="Canova L."/>
            <person name="Gianfranceschi L."/>
            <person name="Horner D.S."/>
            <person name="Saino N."/>
        </authorList>
    </citation>
    <scope>NUCLEOTIDE SEQUENCE [LARGE SCALE GENOMIC DNA]</scope>
    <source>
        <strain evidence="2">Chelidonia</strain>
        <tissue evidence="2">Blood</tissue>
    </source>
</reference>
<dbReference type="STRING" id="333673.A0A3M0IMM2"/>
<dbReference type="SUPFAM" id="SSF48403">
    <property type="entry name" value="Ankyrin repeat"/>
    <property type="match status" value="1"/>
</dbReference>
<feature type="region of interest" description="Disordered" evidence="1">
    <location>
        <begin position="310"/>
        <end position="350"/>
    </location>
</feature>
<feature type="compositionally biased region" description="Basic and acidic residues" evidence="1">
    <location>
        <begin position="338"/>
        <end position="350"/>
    </location>
</feature>
<dbReference type="Proteomes" id="UP000269221">
    <property type="component" value="Unassembled WGS sequence"/>
</dbReference>
<evidence type="ECO:0000256" key="1">
    <source>
        <dbReference type="SAM" id="MobiDB-lite"/>
    </source>
</evidence>
<dbReference type="InterPro" id="IPR051569">
    <property type="entry name" value="SHANK"/>
</dbReference>
<organism evidence="2 3">
    <name type="scientific">Hirundo rustica rustica</name>
    <dbReference type="NCBI Taxonomy" id="333673"/>
    <lineage>
        <taxon>Eukaryota</taxon>
        <taxon>Metazoa</taxon>
        <taxon>Chordata</taxon>
        <taxon>Craniata</taxon>
        <taxon>Vertebrata</taxon>
        <taxon>Euteleostomi</taxon>
        <taxon>Archelosauria</taxon>
        <taxon>Archosauria</taxon>
        <taxon>Dinosauria</taxon>
        <taxon>Saurischia</taxon>
        <taxon>Theropoda</taxon>
        <taxon>Coelurosauria</taxon>
        <taxon>Aves</taxon>
        <taxon>Neognathae</taxon>
        <taxon>Neoaves</taxon>
        <taxon>Telluraves</taxon>
        <taxon>Australaves</taxon>
        <taxon>Passeriformes</taxon>
        <taxon>Sylvioidea</taxon>
        <taxon>Hirundinidae</taxon>
        <taxon>Hirundo</taxon>
    </lineage>
</organism>
<protein>
    <submittedName>
        <fullName evidence="2">Uncharacterized protein</fullName>
    </submittedName>
</protein>
<keyword evidence="3" id="KW-1185">Reference proteome</keyword>
<gene>
    <name evidence="2" type="ORF">DUI87_33343</name>
</gene>
<accession>A0A3M0IMM2</accession>
<dbReference type="GO" id="GO:0014069">
    <property type="term" value="C:postsynaptic density"/>
    <property type="evidence" value="ECO:0007669"/>
    <property type="project" value="TreeGrafter"/>
</dbReference>
<dbReference type="Gene3D" id="2.30.30.40">
    <property type="entry name" value="SH3 Domains"/>
    <property type="match status" value="1"/>
</dbReference>
<name>A0A3M0IMM2_HIRRU</name>
<dbReference type="GO" id="GO:0035255">
    <property type="term" value="F:ionotropic glutamate receptor binding"/>
    <property type="evidence" value="ECO:0007669"/>
    <property type="project" value="TreeGrafter"/>
</dbReference>
<dbReference type="InterPro" id="IPR036770">
    <property type="entry name" value="Ankyrin_rpt-contain_sf"/>
</dbReference>
<dbReference type="PANTHER" id="PTHR24135">
    <property type="entry name" value="SH3 AND MULTIPLE ANKYRIN REPEAT DOMAINS PROTEIN"/>
    <property type="match status" value="1"/>
</dbReference>
<feature type="compositionally biased region" description="Basic residues" evidence="1">
    <location>
        <begin position="206"/>
        <end position="220"/>
    </location>
</feature>
<feature type="region of interest" description="Disordered" evidence="1">
    <location>
        <begin position="168"/>
        <end position="236"/>
    </location>
</feature>
<dbReference type="PANTHER" id="PTHR24135:SF4">
    <property type="entry name" value="SH3 AND MULTIPLE ANKYRIN REPEAT DOMAINS PROTEIN 3"/>
    <property type="match status" value="1"/>
</dbReference>
<dbReference type="OrthoDB" id="9217706at2759"/>
<feature type="region of interest" description="Disordered" evidence="1">
    <location>
        <begin position="118"/>
        <end position="143"/>
    </location>
</feature>
<evidence type="ECO:0000313" key="2">
    <source>
        <dbReference type="EMBL" id="RMB90207.1"/>
    </source>
</evidence>
<dbReference type="EMBL" id="QRBI01000253">
    <property type="protein sequence ID" value="RMB90207.1"/>
    <property type="molecule type" value="Genomic_DNA"/>
</dbReference>
<dbReference type="AlphaFoldDB" id="A0A3M0IMM2"/>
<dbReference type="GO" id="GO:0030160">
    <property type="term" value="F:synaptic receptor adaptor activity"/>
    <property type="evidence" value="ECO:0007669"/>
    <property type="project" value="TreeGrafter"/>
</dbReference>
<proteinExistence type="predicted"/>
<dbReference type="GO" id="GO:0043197">
    <property type="term" value="C:dendritic spine"/>
    <property type="evidence" value="ECO:0007669"/>
    <property type="project" value="TreeGrafter"/>
</dbReference>